<reference evidence="1" key="1">
    <citation type="submission" date="2022-07" db="EMBL/GenBank/DDBJ databases">
        <title>Phylogenomic reconstructions and comparative analyses of Kickxellomycotina fungi.</title>
        <authorList>
            <person name="Reynolds N.K."/>
            <person name="Stajich J.E."/>
            <person name="Barry K."/>
            <person name="Grigoriev I.V."/>
            <person name="Crous P."/>
            <person name="Smith M.E."/>
        </authorList>
    </citation>
    <scope>NUCLEOTIDE SEQUENCE</scope>
    <source>
        <strain evidence="1">NRRL 5244</strain>
    </source>
</reference>
<sequence>MFKVASIAAVLAASVSAHMDMVSPCPRYSPRGKNCPALPAGASLDYSMSSPIGYNEPLCKHTTPYATPAATWSAGQSVTVSFAPGGAPHGGGHCEFSLSYDGGKTFVVVHQQLETCFFNGGADVRDYTFNLPANLPGSDKAVFAWSWVNAVGNREFYMNCADVAIKGGSGSYTGKEMTVANHQGYPTIAEFSGNSKTGLDIYNAAKQVTVNGSGGSGGPAPSASSAAPATTSAAATVTTPIGHTPATSAPAPTSSAPAASSTA</sequence>
<protein>
    <submittedName>
        <fullName evidence="1">Uncharacterized protein</fullName>
    </submittedName>
</protein>
<organism evidence="1 2">
    <name type="scientific">Linderina macrospora</name>
    <dbReference type="NCBI Taxonomy" id="4868"/>
    <lineage>
        <taxon>Eukaryota</taxon>
        <taxon>Fungi</taxon>
        <taxon>Fungi incertae sedis</taxon>
        <taxon>Zoopagomycota</taxon>
        <taxon>Kickxellomycotina</taxon>
        <taxon>Kickxellomycetes</taxon>
        <taxon>Kickxellales</taxon>
        <taxon>Kickxellaceae</taxon>
        <taxon>Linderina</taxon>
    </lineage>
</organism>
<comment type="caution">
    <text evidence="1">The sequence shown here is derived from an EMBL/GenBank/DDBJ whole genome shotgun (WGS) entry which is preliminary data.</text>
</comment>
<evidence type="ECO:0000313" key="2">
    <source>
        <dbReference type="Proteomes" id="UP001150603"/>
    </source>
</evidence>
<accession>A0ACC1JF63</accession>
<evidence type="ECO:0000313" key="1">
    <source>
        <dbReference type="EMBL" id="KAJ1949489.1"/>
    </source>
</evidence>
<proteinExistence type="predicted"/>
<dbReference type="Proteomes" id="UP001150603">
    <property type="component" value="Unassembled WGS sequence"/>
</dbReference>
<gene>
    <name evidence="1" type="ORF">FBU59_001120</name>
</gene>
<keyword evidence="2" id="KW-1185">Reference proteome</keyword>
<feature type="non-terminal residue" evidence="1">
    <location>
        <position position="263"/>
    </location>
</feature>
<dbReference type="EMBL" id="JANBPW010000443">
    <property type="protein sequence ID" value="KAJ1949489.1"/>
    <property type="molecule type" value="Genomic_DNA"/>
</dbReference>
<name>A0ACC1JF63_9FUNG</name>